<dbReference type="EMBL" id="LGTL01000011">
    <property type="protein sequence ID" value="KPA79102.1"/>
    <property type="molecule type" value="Genomic_DNA"/>
</dbReference>
<dbReference type="AlphaFoldDB" id="A0A0N1J4Q3"/>
<evidence type="ECO:0000313" key="3">
    <source>
        <dbReference type="Proteomes" id="UP000037923"/>
    </source>
</evidence>
<reference evidence="2 3" key="1">
    <citation type="submission" date="2015-07" db="EMBL/GenBank/DDBJ databases">
        <title>High-quality genome of monoxenous trypanosomatid Leptomonas pyrrhocoris.</title>
        <authorList>
            <person name="Flegontov P."/>
            <person name="Butenko A."/>
            <person name="Firsov S."/>
            <person name="Vlcek C."/>
            <person name="Logacheva M.D."/>
            <person name="Field M."/>
            <person name="Filatov D."/>
            <person name="Flegontova O."/>
            <person name="Gerasimov E."/>
            <person name="Jackson A.P."/>
            <person name="Kelly S."/>
            <person name="Opperdoes F."/>
            <person name="O'Reilly A."/>
            <person name="Votypka J."/>
            <person name="Yurchenko V."/>
            <person name="Lukes J."/>
        </authorList>
    </citation>
    <scope>NUCLEOTIDE SEQUENCE [LARGE SCALE GENOMIC DNA]</scope>
    <source>
        <strain evidence="2">H10</strain>
    </source>
</reference>
<dbReference type="GeneID" id="26905912"/>
<dbReference type="OrthoDB" id="267409at2759"/>
<feature type="compositionally biased region" description="Low complexity" evidence="1">
    <location>
        <begin position="249"/>
        <end position="258"/>
    </location>
</feature>
<feature type="compositionally biased region" description="Gly residues" evidence="1">
    <location>
        <begin position="259"/>
        <end position="288"/>
    </location>
</feature>
<dbReference type="Proteomes" id="UP000037923">
    <property type="component" value="Unassembled WGS sequence"/>
</dbReference>
<feature type="compositionally biased region" description="Polar residues" evidence="1">
    <location>
        <begin position="229"/>
        <end position="247"/>
    </location>
</feature>
<feature type="compositionally biased region" description="Basic and acidic residues" evidence="1">
    <location>
        <begin position="180"/>
        <end position="193"/>
    </location>
</feature>
<dbReference type="VEuPathDB" id="TriTrypDB:LpyrH10_11_0870"/>
<feature type="region of interest" description="Disordered" evidence="1">
    <location>
        <begin position="1"/>
        <end position="72"/>
    </location>
</feature>
<name>A0A0N1J4Q3_LEPPY</name>
<gene>
    <name evidence="2" type="ORF">ABB37_05622</name>
</gene>
<organism evidence="2 3">
    <name type="scientific">Leptomonas pyrrhocoris</name>
    <name type="common">Firebug parasite</name>
    <dbReference type="NCBI Taxonomy" id="157538"/>
    <lineage>
        <taxon>Eukaryota</taxon>
        <taxon>Discoba</taxon>
        <taxon>Euglenozoa</taxon>
        <taxon>Kinetoplastea</taxon>
        <taxon>Metakinetoplastina</taxon>
        <taxon>Trypanosomatida</taxon>
        <taxon>Trypanosomatidae</taxon>
        <taxon>Leishmaniinae</taxon>
        <taxon>Leptomonas</taxon>
    </lineage>
</organism>
<dbReference type="RefSeq" id="XP_015657541.1">
    <property type="nucleotide sequence ID" value="XM_015803716.1"/>
</dbReference>
<sequence>MSSHAQPVHDVLGRMSDDEGEDDVPNDLNLTFVPKSERMKRVRQSRQVTGGAATVPQSAKASSPATSAVPAVRTETVYEQERNAKVRAVLAEQQRGHPQSGVFLLDLFDGHRDGGSPPPPAVSGAGAASSSSALSFTPGGAQSHRGRRPYESGQFRGGASRGSGCPNGNTANNSNSAHGDGQRRDRVPHPNMTEEERARFIRSRRNMAVTRNALREVDPETREYLQVTQAADQVTSGRGSGSTTRYNTGYPYGGSSFRGRGGSASTGRGMGYRGRGGEGRGGSRGQGYGAPFSPYS</sequence>
<dbReference type="OMA" id="PRRYRMP"/>
<protein>
    <submittedName>
        <fullName evidence="2">Uncharacterized protein</fullName>
    </submittedName>
</protein>
<feature type="compositionally biased region" description="Polar residues" evidence="1">
    <location>
        <begin position="166"/>
        <end position="177"/>
    </location>
</feature>
<keyword evidence="3" id="KW-1185">Reference proteome</keyword>
<feature type="region of interest" description="Disordered" evidence="1">
    <location>
        <begin position="229"/>
        <end position="296"/>
    </location>
</feature>
<evidence type="ECO:0000313" key="2">
    <source>
        <dbReference type="EMBL" id="KPA79102.1"/>
    </source>
</evidence>
<feature type="compositionally biased region" description="Low complexity" evidence="1">
    <location>
        <begin position="122"/>
        <end position="140"/>
    </location>
</feature>
<evidence type="ECO:0000256" key="1">
    <source>
        <dbReference type="SAM" id="MobiDB-lite"/>
    </source>
</evidence>
<proteinExistence type="predicted"/>
<feature type="region of interest" description="Disordered" evidence="1">
    <location>
        <begin position="106"/>
        <end position="193"/>
    </location>
</feature>
<accession>A0A0N1J4Q3</accession>
<feature type="compositionally biased region" description="Low complexity" evidence="1">
    <location>
        <begin position="58"/>
        <end position="72"/>
    </location>
</feature>
<comment type="caution">
    <text evidence="2">The sequence shown here is derived from an EMBL/GenBank/DDBJ whole genome shotgun (WGS) entry which is preliminary data.</text>
</comment>